<dbReference type="PROSITE" id="PS51257">
    <property type="entry name" value="PROKAR_LIPOPROTEIN"/>
    <property type="match status" value="1"/>
</dbReference>
<dbReference type="PROSITE" id="PS51272">
    <property type="entry name" value="SLH"/>
    <property type="match status" value="1"/>
</dbReference>
<proteinExistence type="predicted"/>
<evidence type="ECO:0000313" key="4">
    <source>
        <dbReference type="Proteomes" id="UP000603434"/>
    </source>
</evidence>
<evidence type="ECO:0000256" key="1">
    <source>
        <dbReference type="PROSITE-ProRule" id="PRU00339"/>
    </source>
</evidence>
<feature type="repeat" description="TPR" evidence="1">
    <location>
        <begin position="146"/>
        <end position="179"/>
    </location>
</feature>
<dbReference type="InterPro" id="IPR011990">
    <property type="entry name" value="TPR-like_helical_dom_sf"/>
</dbReference>
<reference evidence="3 4" key="1">
    <citation type="submission" date="2020-08" db="EMBL/GenBank/DDBJ databases">
        <title>Bridging the membrane lipid divide: bacteria of the FCB group superphylum have the potential to synthesize archaeal ether lipids.</title>
        <authorList>
            <person name="Villanueva L."/>
            <person name="Von Meijenfeldt F.A.B."/>
            <person name="Westbye A.B."/>
            <person name="Yadav S."/>
            <person name="Hopmans E.C."/>
            <person name="Dutilh B.E."/>
            <person name="Sinninghe Damste J.S."/>
        </authorList>
    </citation>
    <scope>NUCLEOTIDE SEQUENCE [LARGE SCALE GENOMIC DNA]</scope>
    <source>
        <strain evidence="3">NIOZ-UU30</strain>
    </source>
</reference>
<dbReference type="PROSITE" id="PS50005">
    <property type="entry name" value="TPR"/>
    <property type="match status" value="2"/>
</dbReference>
<dbReference type="InterPro" id="IPR019734">
    <property type="entry name" value="TPR_rpt"/>
</dbReference>
<name>A0A8J6TMM5_9BACT</name>
<dbReference type="Proteomes" id="UP000603434">
    <property type="component" value="Unassembled WGS sequence"/>
</dbReference>
<keyword evidence="1" id="KW-0802">TPR repeat</keyword>
<evidence type="ECO:0000313" key="3">
    <source>
        <dbReference type="EMBL" id="MBC8362139.1"/>
    </source>
</evidence>
<dbReference type="Pfam" id="PF00395">
    <property type="entry name" value="SLH"/>
    <property type="match status" value="1"/>
</dbReference>
<sequence>MVSRKFFFVIVGICILFLFACGPKAVAPEAELDTPMHHVKNGNKLLKSDKLEAAFREFNRARELDPKYSPAYMGLGLVHGLKAEYDDGFKAMKKADSYADGKEQKAAVNVAFMRLYIMGADKVTKNWLTEVENRFNTAVGYIRDLPDSYFYMGIAFKNSYKFNEAAAQFAKVLEFNKEFIEEANREYATVQKIQRAMPGSVIGKKIALLEQITRADVAALFIEELEVDALFKKRMPKTFDTAFKDPEKNLAAGQYVKTPAATDIENHVLKADIDAVIAAGIKGLQPFPDHTFQPEKVITRAEFAMMVEDILVKITGDDGLATRFIGSPSPFPDLRNDLPFFNAAMVCTTRNILETRNVATGVFAPMEPVSGAEALLSIRVLKTQL</sequence>
<evidence type="ECO:0000259" key="2">
    <source>
        <dbReference type="PROSITE" id="PS51272"/>
    </source>
</evidence>
<dbReference type="SMART" id="SM00028">
    <property type="entry name" value="TPR"/>
    <property type="match status" value="2"/>
</dbReference>
<dbReference type="InterPro" id="IPR001119">
    <property type="entry name" value="SLH_dom"/>
</dbReference>
<feature type="repeat" description="TPR" evidence="1">
    <location>
        <begin position="35"/>
        <end position="68"/>
    </location>
</feature>
<accession>A0A8J6TMM5</accession>
<dbReference type="SUPFAM" id="SSF48452">
    <property type="entry name" value="TPR-like"/>
    <property type="match status" value="1"/>
</dbReference>
<comment type="caution">
    <text evidence="3">The sequence shown here is derived from an EMBL/GenBank/DDBJ whole genome shotgun (WGS) entry which is preliminary data.</text>
</comment>
<organism evidence="3 4">
    <name type="scientific">Candidatus Desulfatibia profunda</name>
    <dbReference type="NCBI Taxonomy" id="2841695"/>
    <lineage>
        <taxon>Bacteria</taxon>
        <taxon>Pseudomonadati</taxon>
        <taxon>Thermodesulfobacteriota</taxon>
        <taxon>Desulfobacteria</taxon>
        <taxon>Desulfobacterales</taxon>
        <taxon>Desulfobacterales incertae sedis</taxon>
        <taxon>Candidatus Desulfatibia</taxon>
    </lineage>
</organism>
<feature type="domain" description="SLH" evidence="2">
    <location>
        <begin position="256"/>
        <end position="321"/>
    </location>
</feature>
<protein>
    <submittedName>
        <fullName evidence="3">S-layer homology domain-containing protein</fullName>
    </submittedName>
</protein>
<dbReference type="Gene3D" id="1.25.40.10">
    <property type="entry name" value="Tetratricopeptide repeat domain"/>
    <property type="match status" value="1"/>
</dbReference>
<dbReference type="AlphaFoldDB" id="A0A8J6TMM5"/>
<gene>
    <name evidence="3" type="ORF">H8E23_12160</name>
</gene>
<dbReference type="EMBL" id="JACNJH010000171">
    <property type="protein sequence ID" value="MBC8362139.1"/>
    <property type="molecule type" value="Genomic_DNA"/>
</dbReference>